<protein>
    <submittedName>
        <fullName evidence="2">Uncharacterized protein</fullName>
    </submittedName>
</protein>
<evidence type="ECO:0000313" key="2">
    <source>
        <dbReference type="EMBL" id="KAJ8898506.1"/>
    </source>
</evidence>
<organism evidence="2 3">
    <name type="scientific">Dryococelus australis</name>
    <dbReference type="NCBI Taxonomy" id="614101"/>
    <lineage>
        <taxon>Eukaryota</taxon>
        <taxon>Metazoa</taxon>
        <taxon>Ecdysozoa</taxon>
        <taxon>Arthropoda</taxon>
        <taxon>Hexapoda</taxon>
        <taxon>Insecta</taxon>
        <taxon>Pterygota</taxon>
        <taxon>Neoptera</taxon>
        <taxon>Polyneoptera</taxon>
        <taxon>Phasmatodea</taxon>
        <taxon>Verophasmatodea</taxon>
        <taxon>Anareolatae</taxon>
        <taxon>Phasmatidae</taxon>
        <taxon>Eurycanthinae</taxon>
        <taxon>Dryococelus</taxon>
    </lineage>
</organism>
<dbReference type="Proteomes" id="UP001159363">
    <property type="component" value="Chromosome 1"/>
</dbReference>
<keyword evidence="3" id="KW-1185">Reference proteome</keyword>
<feature type="compositionally biased region" description="Basic and acidic residues" evidence="1">
    <location>
        <begin position="384"/>
        <end position="426"/>
    </location>
</feature>
<evidence type="ECO:0000313" key="3">
    <source>
        <dbReference type="Proteomes" id="UP001159363"/>
    </source>
</evidence>
<proteinExistence type="predicted"/>
<feature type="compositionally biased region" description="Basic and acidic residues" evidence="1">
    <location>
        <begin position="1"/>
        <end position="20"/>
    </location>
</feature>
<name>A0ABQ9IQ19_9NEOP</name>
<feature type="region of interest" description="Disordered" evidence="1">
    <location>
        <begin position="1"/>
        <end position="27"/>
    </location>
</feature>
<sequence length="602" mass="66919">MDQCENERAEEPEDNREKKPTTSGIVRYDSDLRISGVTRPGNESWSPWWEASRLTAQPPRPPLSRVAAVYSVSPGPTLVTGSRCVRRVCTAMSKHQLTSQRLHHTPLQSTYSRYVAVLTSSAEQSEVVRAPCPTNAIKATNATGSDVEARLQRERLEVMWGRGSRQWATRQPGGHHYQAVTATQADTNQEKHDTRRPSIAVPATDHLGTAHCRRGVCGGVVSHASFLSRAGVTANRVRFPARSLSDSRTWKSCRTMEVVGRFSRGSPFPRRCSILTSLHPHRLSRLRYPVARGGGIVQVELQQGFRKVGMDYKNLLWCEDGRYSRSLLRLKVAGREALERKGDNATRIKCAIASKLCAVSSPYCAYLWEFSCDPGRFNAGPEGEGGKEVGREGDKGRGGDMEEREGDREGREGEMEGGGRERWREGGLRSGHYTIDKMLKVEKEGGRWWHAATPSAGGSCSSRPRQSILRASAAAAATEVRRGSRVARPEARHRPSAVFLLPPHSILLPNIEPPRCCLLAPPQLGMRRYRQSIDTWDRKRNLQNGIDTGIIPIRTNEVRCQFDLANFLDLVKLYLHEAEEPPQSRTSGGQASGKYNFSIHVG</sequence>
<reference evidence="2 3" key="1">
    <citation type="submission" date="2023-02" db="EMBL/GenBank/DDBJ databases">
        <title>LHISI_Scaffold_Assembly.</title>
        <authorList>
            <person name="Stuart O.P."/>
            <person name="Cleave R."/>
            <person name="Magrath M.J.L."/>
            <person name="Mikheyev A.S."/>
        </authorList>
    </citation>
    <scope>NUCLEOTIDE SEQUENCE [LARGE SCALE GENOMIC DNA]</scope>
    <source>
        <strain evidence="2">Daus_M_001</strain>
        <tissue evidence="2">Leg muscle</tissue>
    </source>
</reference>
<feature type="region of interest" description="Disordered" evidence="1">
    <location>
        <begin position="380"/>
        <end position="426"/>
    </location>
</feature>
<accession>A0ABQ9IQ19</accession>
<comment type="caution">
    <text evidence="2">The sequence shown here is derived from an EMBL/GenBank/DDBJ whole genome shotgun (WGS) entry which is preliminary data.</text>
</comment>
<evidence type="ECO:0000256" key="1">
    <source>
        <dbReference type="SAM" id="MobiDB-lite"/>
    </source>
</evidence>
<gene>
    <name evidence="2" type="ORF">PR048_003866</name>
</gene>
<dbReference type="EMBL" id="JARBHB010000001">
    <property type="protein sequence ID" value="KAJ8898506.1"/>
    <property type="molecule type" value="Genomic_DNA"/>
</dbReference>